<name>A0A9P3LYE9_9FUNG</name>
<reference evidence="4" key="1">
    <citation type="submission" date="2021-11" db="EMBL/GenBank/DDBJ databases">
        <authorList>
            <person name="Herlambang A."/>
            <person name="Guo Y."/>
            <person name="Takashima Y."/>
            <person name="Nishizawa T."/>
        </authorList>
    </citation>
    <scope>NUCLEOTIDE SEQUENCE</scope>
    <source>
        <strain evidence="4">E1425</strain>
    </source>
</reference>
<dbReference type="SUPFAM" id="SSF55797">
    <property type="entry name" value="PR-1-like"/>
    <property type="match status" value="1"/>
</dbReference>
<feature type="domain" description="SCP" evidence="3">
    <location>
        <begin position="84"/>
        <end position="208"/>
    </location>
</feature>
<evidence type="ECO:0000313" key="5">
    <source>
        <dbReference type="Proteomes" id="UP000827284"/>
    </source>
</evidence>
<dbReference type="InterPro" id="IPR018244">
    <property type="entry name" value="Allrgn_V5/Tpx1_CS"/>
</dbReference>
<evidence type="ECO:0000259" key="3">
    <source>
        <dbReference type="SMART" id="SM00198"/>
    </source>
</evidence>
<gene>
    <name evidence="4" type="ORF">EMPS_07158</name>
</gene>
<dbReference type="InterPro" id="IPR035940">
    <property type="entry name" value="CAP_sf"/>
</dbReference>
<evidence type="ECO:0000256" key="1">
    <source>
        <dbReference type="SAM" id="MobiDB-lite"/>
    </source>
</evidence>
<feature type="region of interest" description="Disordered" evidence="1">
    <location>
        <begin position="56"/>
        <end position="84"/>
    </location>
</feature>
<dbReference type="PANTHER" id="PTHR10334">
    <property type="entry name" value="CYSTEINE-RICH SECRETORY PROTEIN-RELATED"/>
    <property type="match status" value="1"/>
</dbReference>
<dbReference type="Pfam" id="PF00188">
    <property type="entry name" value="CAP"/>
    <property type="match status" value="1"/>
</dbReference>
<dbReference type="Gene3D" id="3.40.33.10">
    <property type="entry name" value="CAP"/>
    <property type="match status" value="1"/>
</dbReference>
<dbReference type="PRINTS" id="PR00837">
    <property type="entry name" value="V5TPXLIKE"/>
</dbReference>
<feature type="compositionally biased region" description="Basic residues" evidence="1">
    <location>
        <begin position="65"/>
        <end position="79"/>
    </location>
</feature>
<keyword evidence="5" id="KW-1185">Reference proteome</keyword>
<dbReference type="SMART" id="SM00198">
    <property type="entry name" value="SCP"/>
    <property type="match status" value="1"/>
</dbReference>
<dbReference type="InterPro" id="IPR001283">
    <property type="entry name" value="CRISP-related"/>
</dbReference>
<comment type="caution">
    <text evidence="4">The sequence shown here is derived from an EMBL/GenBank/DDBJ whole genome shotgun (WGS) entry which is preliminary data.</text>
</comment>
<sequence length="225" mass="24808">MVKITSFLLASVAIFAVSTQAQVSLEPIAKSTTDLALYHEAAALADGGMNILPYPAPHNSGSHKALQRRATTKKSKKPSVKLTKDEQSILDTHNKFRALHQAPPLTWNAKLAAFGNNHLKACEFKHSGGPYGENLAAGYKDYKTAITAWYNEVKSYNYNRPGFSGATGHFTQVVWKATTQVGCAKRFCQNSNWTIYICEYSAPGNIVSPPTNEYFRKNVLPPKKK</sequence>
<feature type="signal peptide" evidence="2">
    <location>
        <begin position="1"/>
        <end position="21"/>
    </location>
</feature>
<dbReference type="AlphaFoldDB" id="A0A9P3LYE9"/>
<organism evidence="4 5">
    <name type="scientific">Entomortierella parvispora</name>
    <dbReference type="NCBI Taxonomy" id="205924"/>
    <lineage>
        <taxon>Eukaryota</taxon>
        <taxon>Fungi</taxon>
        <taxon>Fungi incertae sedis</taxon>
        <taxon>Mucoromycota</taxon>
        <taxon>Mortierellomycotina</taxon>
        <taxon>Mortierellomycetes</taxon>
        <taxon>Mortierellales</taxon>
        <taxon>Mortierellaceae</taxon>
        <taxon>Entomortierella</taxon>
    </lineage>
</organism>
<dbReference type="PROSITE" id="PS01009">
    <property type="entry name" value="CRISP_1"/>
    <property type="match status" value="1"/>
</dbReference>
<evidence type="ECO:0000256" key="2">
    <source>
        <dbReference type="SAM" id="SignalP"/>
    </source>
</evidence>
<dbReference type="OrthoDB" id="337038at2759"/>
<dbReference type="Proteomes" id="UP000827284">
    <property type="component" value="Unassembled WGS sequence"/>
</dbReference>
<evidence type="ECO:0000313" key="4">
    <source>
        <dbReference type="EMBL" id="GJJ74800.1"/>
    </source>
</evidence>
<proteinExistence type="predicted"/>
<dbReference type="InterPro" id="IPR014044">
    <property type="entry name" value="CAP_dom"/>
</dbReference>
<dbReference type="GO" id="GO:0005576">
    <property type="term" value="C:extracellular region"/>
    <property type="evidence" value="ECO:0007669"/>
    <property type="project" value="InterPro"/>
</dbReference>
<feature type="chain" id="PRO_5040294776" description="SCP domain-containing protein" evidence="2">
    <location>
        <begin position="22"/>
        <end position="225"/>
    </location>
</feature>
<keyword evidence="2" id="KW-0732">Signal</keyword>
<reference evidence="4" key="2">
    <citation type="journal article" date="2022" name="Microbiol. Resour. Announc.">
        <title>Whole-Genome Sequence of Entomortierella parvispora E1425, a Mucoromycotan Fungus Associated with Burkholderiaceae-Related Endosymbiotic Bacteria.</title>
        <authorList>
            <person name="Herlambang A."/>
            <person name="Guo Y."/>
            <person name="Takashima Y."/>
            <person name="Narisawa K."/>
            <person name="Ohta H."/>
            <person name="Nishizawa T."/>
        </authorList>
    </citation>
    <scope>NUCLEOTIDE SEQUENCE</scope>
    <source>
        <strain evidence="4">E1425</strain>
    </source>
</reference>
<dbReference type="EMBL" id="BQFW01000009">
    <property type="protein sequence ID" value="GJJ74800.1"/>
    <property type="molecule type" value="Genomic_DNA"/>
</dbReference>
<protein>
    <recommendedName>
        <fullName evidence="3">SCP domain-containing protein</fullName>
    </recommendedName>
</protein>
<accession>A0A9P3LYE9</accession>